<dbReference type="InterPro" id="IPR002885">
    <property type="entry name" value="PPR_rpt"/>
</dbReference>
<protein>
    <recommendedName>
        <fullName evidence="6">Mitochondrial 15S rRNA processing factor CCM1</fullName>
    </recommendedName>
</protein>
<dbReference type="Proteomes" id="UP000182444">
    <property type="component" value="Chromosome 1E"/>
</dbReference>
<feature type="region of interest" description="Disordered" evidence="7">
    <location>
        <begin position="168"/>
        <end position="195"/>
    </location>
</feature>
<dbReference type="VEuPathDB" id="FungiDB:YALI1_E22439g"/>
<evidence type="ECO:0000313" key="9">
    <source>
        <dbReference type="Proteomes" id="UP000182444"/>
    </source>
</evidence>
<evidence type="ECO:0000313" key="8">
    <source>
        <dbReference type="EMBL" id="AOW05623.1"/>
    </source>
</evidence>
<sequence>MLATRVLRNAYTRRMMAELARKGELLGPRPKADPTKKPPRETIKMAPPTDNGREASLFFHTGSRVREQAPTVQVRIALSDADSLLDQLEEVKHKADGAIHKEARARATGPPPKTPRVPALQKRTAAGTVVPETLVSDPVPAFSPHTSIEESGFVELDQMEEDIDTKHTQQAIDTASATTASASETTASETTASAPTVTPTEINMEWQRGIWDRINADSASMADIQNFISDGIKKGYKLTRRYRKGAFTGLYKREEYKTVVQLCKKLHCDNLHTAEFEVILRSAAETNQWRFADQLMNKHWELVEKGPASVSLTALEIFINVDFSIARAFVDQLMHDKRFSDHKTFQEKVAYVYLKGTRTVALNLSEMMRYATQYQDLPFMESDKVLGQMVRGFHQLGTPKQIKIFQQYLCSRGFDKMQGVKEAMFLRYLYLRQFDKAINLVKSKHYYTYKSTISGYLALARRQDWEGVLGFHKKLLTLQPNMKIHDTMNCCLIEAYGATQSMKRAIIQAQSQPKLTPAAVSSLFRVFCHHHPEQSGDLDRVLASPAVSEVRVLTKNLDLRNMVPMMLLNSMDVRNGVSIAAFQGVHIKRRRTIEAMVRQGRAERAYKYYTMLTKTEIPFSEHDYLTLIRGLCRQGFLHLAEEILADFEQAVPQGSWRKRVCRLDVDMLRSTNAGLDSTEKHSGSPRVILADYVSKHCTRKGPRRDGTVLGSPKYNTKTGYEWIVVGMHMVSQGLYVEAREFLKDAQLREPMAYALLAECHARLGDVPEIHKLIKEMRARNVRADQTYKALLSLTEYQYGTGLVAVLDKLKVLIDERHQHAVQDQGEFLEVLVNGVRMHEEKESDTKKLQK</sequence>
<evidence type="ECO:0000256" key="6">
    <source>
        <dbReference type="ARBA" id="ARBA00044527"/>
    </source>
</evidence>
<dbReference type="Gene3D" id="1.25.40.10">
    <property type="entry name" value="Tetratricopeptide repeat domain"/>
    <property type="match status" value="1"/>
</dbReference>
<evidence type="ECO:0000256" key="5">
    <source>
        <dbReference type="ARBA" id="ARBA00044511"/>
    </source>
</evidence>
<comment type="function">
    <text evidence="4">Regulates mitochondrial small subunit maturation by controlling 15S rRNA 5'-end processing. Localizes to the 5' precursor of the 15S rRNA in a position that is subsequently occupied by mS47 in the mature yeast mtSSU. Uses structure and sequence-specific RNA recognition, binding to a single-stranded region of the precursor and specifically recognizing bases -6 to -1. The exchange of Ccm1 for mS47 is coupled to the irreversible removal of precursor rRNA that is accompanied by conformational changes of the mitoribosomal proteins uS5m and mS26. These conformational changes signal completion of 5'-end rRNA processing through protection of the mature 5'-end of the 15S rRNA and stabilization of mS47. The removal of the 5' precursor together with the dissociation of Ccm1 may be catalyzed by the 5'-3' exoribonuclease Pet127. Involved in the specific removal of group I introns in mitochondrial encoded transcripts.</text>
</comment>
<evidence type="ECO:0000256" key="2">
    <source>
        <dbReference type="ARBA" id="ARBA00006192"/>
    </source>
</evidence>
<comment type="similarity">
    <text evidence="2">Belongs to the CCM1 family.</text>
</comment>
<keyword evidence="3" id="KW-0677">Repeat</keyword>
<evidence type="ECO:0000256" key="4">
    <source>
        <dbReference type="ARBA" id="ARBA00044493"/>
    </source>
</evidence>
<evidence type="ECO:0000256" key="3">
    <source>
        <dbReference type="ARBA" id="ARBA00022737"/>
    </source>
</evidence>
<gene>
    <name evidence="8" type="ORF">YALI1_E22439g</name>
</gene>
<dbReference type="AlphaFoldDB" id="A0A1H6Q9H1"/>
<dbReference type="InterPro" id="IPR011990">
    <property type="entry name" value="TPR-like_helical_dom_sf"/>
</dbReference>
<dbReference type="Pfam" id="PF01535">
    <property type="entry name" value="PPR"/>
    <property type="match status" value="2"/>
</dbReference>
<evidence type="ECO:0000256" key="1">
    <source>
        <dbReference type="ARBA" id="ARBA00004173"/>
    </source>
</evidence>
<dbReference type="EMBL" id="CP017557">
    <property type="protein sequence ID" value="AOW05623.1"/>
    <property type="molecule type" value="Genomic_DNA"/>
</dbReference>
<name>A0A1H6Q9H1_YARLL</name>
<proteinExistence type="inferred from homology"/>
<dbReference type="RefSeq" id="XP_504117.3">
    <property type="nucleotide sequence ID" value="XM_504117.3"/>
</dbReference>
<organism evidence="8 9">
    <name type="scientific">Yarrowia lipolytica</name>
    <name type="common">Candida lipolytica</name>
    <dbReference type="NCBI Taxonomy" id="4952"/>
    <lineage>
        <taxon>Eukaryota</taxon>
        <taxon>Fungi</taxon>
        <taxon>Dikarya</taxon>
        <taxon>Ascomycota</taxon>
        <taxon>Saccharomycotina</taxon>
        <taxon>Dipodascomycetes</taxon>
        <taxon>Dipodascales</taxon>
        <taxon>Dipodascales incertae sedis</taxon>
        <taxon>Yarrowia</taxon>
    </lineage>
</organism>
<dbReference type="VEuPathDB" id="FungiDB:YALI0_E18744g"/>
<feature type="region of interest" description="Disordered" evidence="7">
    <location>
        <begin position="22"/>
        <end position="52"/>
    </location>
</feature>
<accession>A0A1H6Q9H1</accession>
<comment type="subcellular location">
    <subcellularLocation>
        <location evidence="1">Mitochondrion</location>
    </subcellularLocation>
</comment>
<feature type="compositionally biased region" description="Basic and acidic residues" evidence="7">
    <location>
        <begin position="22"/>
        <end position="43"/>
    </location>
</feature>
<dbReference type="GeneID" id="2911730"/>
<dbReference type="GO" id="GO:0005739">
    <property type="term" value="C:mitochondrion"/>
    <property type="evidence" value="ECO:0007669"/>
    <property type="project" value="UniProtKB-SubCell"/>
</dbReference>
<reference evidence="8 9" key="1">
    <citation type="journal article" date="2016" name="PLoS ONE">
        <title>Sequence Assembly of Yarrowia lipolytica Strain W29/CLIB89 Shows Transposable Element Diversity.</title>
        <authorList>
            <person name="Magnan C."/>
            <person name="Yu J."/>
            <person name="Chang I."/>
            <person name="Jahn E."/>
            <person name="Kanomata Y."/>
            <person name="Wu J."/>
            <person name="Zeller M."/>
            <person name="Oakes M."/>
            <person name="Baldi P."/>
            <person name="Sandmeyer S."/>
        </authorList>
    </citation>
    <scope>NUCLEOTIDE SEQUENCE [LARGE SCALE GENOMIC DNA]</scope>
    <source>
        <strain evidence="9">CLIB89(W29)</strain>
    </source>
</reference>
<comment type="subunit">
    <text evidence="5">Binds to mitochondrial small subunit 15S rRNA.</text>
</comment>
<feature type="compositionally biased region" description="Low complexity" evidence="7">
    <location>
        <begin position="174"/>
        <end position="195"/>
    </location>
</feature>
<dbReference type="PANTHER" id="PTHR47936">
    <property type="entry name" value="PPR_LONG DOMAIN-CONTAINING PROTEIN"/>
    <property type="match status" value="1"/>
</dbReference>
<evidence type="ECO:0000256" key="7">
    <source>
        <dbReference type="SAM" id="MobiDB-lite"/>
    </source>
</evidence>
<dbReference type="KEGG" id="yli:2911730"/>
<dbReference type="PANTHER" id="PTHR47936:SF1">
    <property type="entry name" value="PENTATRICOPEPTIDE REPEAT-CONTAINING PROTEIN GUN1, CHLOROPLASTIC"/>
    <property type="match status" value="1"/>
</dbReference>
<dbReference type="GO" id="GO:0031930">
    <property type="term" value="P:mitochondria-nucleus signaling pathway"/>
    <property type="evidence" value="ECO:0007669"/>
    <property type="project" value="TreeGrafter"/>
</dbReference>